<evidence type="ECO:0000313" key="1">
    <source>
        <dbReference type="EMBL" id="WXB15425.1"/>
    </source>
</evidence>
<protein>
    <submittedName>
        <fullName evidence="1">Uncharacterized protein</fullName>
    </submittedName>
</protein>
<keyword evidence="2" id="KW-1185">Reference proteome</keyword>
<dbReference type="RefSeq" id="WP_394825051.1">
    <property type="nucleotide sequence ID" value="NZ_CP089984.1"/>
</dbReference>
<gene>
    <name evidence="1" type="ORF">LZC94_47340</name>
</gene>
<sequence>MIGVDALAWALFVTENEVRQFVAGVADFVIIPTPDCRLVAKVSEERLENAFRRAWERDESGWRSAAYSRAQAMIDNTLRRTARVLRVVGTYTVDA</sequence>
<organism evidence="1 2">
    <name type="scientific">Pendulispora albinea</name>
    <dbReference type="NCBI Taxonomy" id="2741071"/>
    <lineage>
        <taxon>Bacteria</taxon>
        <taxon>Pseudomonadati</taxon>
        <taxon>Myxococcota</taxon>
        <taxon>Myxococcia</taxon>
        <taxon>Myxococcales</taxon>
        <taxon>Sorangiineae</taxon>
        <taxon>Pendulisporaceae</taxon>
        <taxon>Pendulispora</taxon>
    </lineage>
</organism>
<accession>A0ABZ2LXF8</accession>
<proteinExistence type="predicted"/>
<dbReference type="EMBL" id="CP089984">
    <property type="protein sequence ID" value="WXB15425.1"/>
    <property type="molecule type" value="Genomic_DNA"/>
</dbReference>
<reference evidence="1 2" key="1">
    <citation type="submission" date="2021-12" db="EMBL/GenBank/DDBJ databases">
        <title>Discovery of the Pendulisporaceae a myxobacterial family with distinct sporulation behavior and unique specialized metabolism.</title>
        <authorList>
            <person name="Garcia R."/>
            <person name="Popoff A."/>
            <person name="Bader C.D."/>
            <person name="Loehr J."/>
            <person name="Walesch S."/>
            <person name="Walt C."/>
            <person name="Boldt J."/>
            <person name="Bunk B."/>
            <person name="Haeckl F.J.F.P.J."/>
            <person name="Gunesch A.P."/>
            <person name="Birkelbach J."/>
            <person name="Nuebel U."/>
            <person name="Pietschmann T."/>
            <person name="Bach T."/>
            <person name="Mueller R."/>
        </authorList>
    </citation>
    <scope>NUCLEOTIDE SEQUENCE [LARGE SCALE GENOMIC DNA]</scope>
    <source>
        <strain evidence="1 2">MSr11954</strain>
    </source>
</reference>
<dbReference type="Proteomes" id="UP001370348">
    <property type="component" value="Chromosome"/>
</dbReference>
<name>A0ABZ2LXF8_9BACT</name>
<evidence type="ECO:0000313" key="2">
    <source>
        <dbReference type="Proteomes" id="UP001370348"/>
    </source>
</evidence>